<feature type="region of interest" description="Disordered" evidence="1">
    <location>
        <begin position="1"/>
        <end position="38"/>
    </location>
</feature>
<evidence type="ECO:0000313" key="2">
    <source>
        <dbReference type="EMBL" id="KIE59094.1"/>
    </source>
</evidence>
<sequence length="59" mass="7073">MKRIVKKQCSKTHRQENVATEKEKRETKQGGIYRRKEERNLKNSNLKLVFYKASFSNKS</sequence>
<reference evidence="2 3" key="1">
    <citation type="submission" date="2014-08" db="EMBL/GenBank/DDBJ databases">
        <title>Methylacidiphilum kamchatkense strain Kam1 draft genome sequence.</title>
        <authorList>
            <person name="Birkeland N.-K."/>
            <person name="Erikstad H.A."/>
        </authorList>
    </citation>
    <scope>NUCLEOTIDE SEQUENCE [LARGE SCALE GENOMIC DNA]</scope>
    <source>
        <strain evidence="2 3">Kam1</strain>
    </source>
</reference>
<evidence type="ECO:0000313" key="3">
    <source>
        <dbReference type="Proteomes" id="UP000031594"/>
    </source>
</evidence>
<dbReference type="EMBL" id="JQNX01000002">
    <property type="protein sequence ID" value="KIE59094.1"/>
    <property type="molecule type" value="Genomic_DNA"/>
</dbReference>
<keyword evidence="3" id="KW-1185">Reference proteome</keyword>
<proteinExistence type="predicted"/>
<comment type="caution">
    <text evidence="2">The sequence shown here is derived from an EMBL/GenBank/DDBJ whole genome shotgun (WGS) entry which is preliminary data.</text>
</comment>
<accession>A0ABR4ZXX3</accession>
<gene>
    <name evidence="2" type="ORF">A946_03480</name>
</gene>
<evidence type="ECO:0000256" key="1">
    <source>
        <dbReference type="SAM" id="MobiDB-lite"/>
    </source>
</evidence>
<protein>
    <submittedName>
        <fullName evidence="2">Uncharacterized protein</fullName>
    </submittedName>
</protein>
<feature type="compositionally biased region" description="Basic and acidic residues" evidence="1">
    <location>
        <begin position="13"/>
        <end position="38"/>
    </location>
</feature>
<organism evidence="2 3">
    <name type="scientific">Methylacidiphilum kamchatkense Kam1</name>
    <dbReference type="NCBI Taxonomy" id="1202785"/>
    <lineage>
        <taxon>Bacteria</taxon>
        <taxon>Pseudomonadati</taxon>
        <taxon>Verrucomicrobiota</taxon>
        <taxon>Methylacidiphilae</taxon>
        <taxon>Methylacidiphilales</taxon>
        <taxon>Methylacidiphilaceae</taxon>
        <taxon>Methylacidiphilum (ex Ratnadevi et al. 2023)</taxon>
    </lineage>
</organism>
<name>A0ABR4ZXX3_9BACT</name>
<feature type="compositionally biased region" description="Basic residues" evidence="1">
    <location>
        <begin position="1"/>
        <end position="12"/>
    </location>
</feature>
<dbReference type="Proteomes" id="UP000031594">
    <property type="component" value="Unassembled WGS sequence"/>
</dbReference>